<reference evidence="1 2" key="1">
    <citation type="submission" date="2017-06" db="EMBL/GenBank/DDBJ databases">
        <authorList>
            <person name="Kim H.J."/>
            <person name="Triplett B.A."/>
        </authorList>
    </citation>
    <scope>NUCLEOTIDE SEQUENCE [LARGE SCALE GENOMIC DNA]</scope>
</reference>
<evidence type="ECO:0000313" key="2">
    <source>
        <dbReference type="Proteomes" id="UP000223025"/>
    </source>
</evidence>
<proteinExistence type="predicted"/>
<sequence>MRQLLKNIKKSAIFFYRQIFKRNGRFVVNDTNGLYMYEILNFSDRIWFADIGSVLYFKNGKLHREDGPAVDCEYVKVWFKNGKPCNDNGPWIVFSSGVIIYSYLQPKPFMQFPSGFKQYLDVYGKDITEQEHLREYKPID</sequence>
<dbReference type="Proteomes" id="UP000223025">
    <property type="component" value="Segment"/>
</dbReference>
<evidence type="ECO:0008006" key="3">
    <source>
        <dbReference type="Google" id="ProtNLM"/>
    </source>
</evidence>
<dbReference type="RefSeq" id="YP_009611746.1">
    <property type="nucleotide sequence ID" value="NC_042013.1"/>
</dbReference>
<organism evidence="1 2">
    <name type="scientific">Agrobacterium phage Atu_ph07</name>
    <dbReference type="NCBI Taxonomy" id="2024264"/>
    <lineage>
        <taxon>Viruses</taxon>
        <taxon>Duplodnaviria</taxon>
        <taxon>Heunggongvirae</taxon>
        <taxon>Uroviricota</taxon>
        <taxon>Caudoviricetes</taxon>
        <taxon>Polybotosvirus</taxon>
        <taxon>Polybotosvirus Atuph07</taxon>
    </lineage>
</organism>
<dbReference type="GeneID" id="40088084"/>
<evidence type="ECO:0000313" key="1">
    <source>
        <dbReference type="EMBL" id="AUZ94888.1"/>
    </source>
</evidence>
<dbReference type="EMBL" id="MF403008">
    <property type="protein sequence ID" value="AUZ94888.1"/>
    <property type="molecule type" value="Genomic_DNA"/>
</dbReference>
<accession>A0A2L0UZD5</accession>
<keyword evidence="2" id="KW-1185">Reference proteome</keyword>
<dbReference type="KEGG" id="vg:40088084"/>
<protein>
    <recommendedName>
        <fullName evidence="3">YopX protein domain-containing protein</fullName>
    </recommendedName>
</protein>
<name>A0A2L0UZD5_9CAUD</name>